<dbReference type="InterPro" id="IPR036388">
    <property type="entry name" value="WH-like_DNA-bd_sf"/>
</dbReference>
<feature type="domain" description="Carbohydrate kinase PfkB" evidence="3">
    <location>
        <begin position="59"/>
        <end position="347"/>
    </location>
</feature>
<evidence type="ECO:0000313" key="5">
    <source>
        <dbReference type="Proteomes" id="UP000760668"/>
    </source>
</evidence>
<organism evidence="4 5">
    <name type="scientific">Pseudoflavonifractor capillosus</name>
    <dbReference type="NCBI Taxonomy" id="106588"/>
    <lineage>
        <taxon>Bacteria</taxon>
        <taxon>Bacillati</taxon>
        <taxon>Bacillota</taxon>
        <taxon>Clostridia</taxon>
        <taxon>Eubacteriales</taxon>
        <taxon>Oscillospiraceae</taxon>
        <taxon>Pseudoflavonifractor</taxon>
    </lineage>
</organism>
<dbReference type="SUPFAM" id="SSF46785">
    <property type="entry name" value="Winged helix' DNA-binding domain"/>
    <property type="match status" value="1"/>
</dbReference>
<sequence>MTQRERQILKWIEENPLISQQELAEKAGITRSSAAVHISNLMKQGHIAGRGYIVRTAPYAVVVGGVNMDIGGRPSHKLVPADSNPGAVRMSLGGVGRNIAHNMSLLGMDVRLLTAFGDDINAQRIAASCGELGIDVSQCLTVPGGATSTYLFITDERGDMALAVSDMEIYQHVTPAFLSSRSRLLQNAQLIVVDTNIPAESIAWLAENVRLPIFADPVSTAKAEKLRSVLGRLHTLKPNRLEAELLSGVAITDEKSLNEAADALLSTGLRRVFISLGGDGVLAADHNGRLHVPCCPGEMVNTTGCGDAGMAAIAWAYLEGTGLEGTARAAMAAGAIAMESAETINPNMSARLLKERMGA</sequence>
<dbReference type="InterPro" id="IPR029056">
    <property type="entry name" value="Ribokinase-like"/>
</dbReference>
<evidence type="ECO:0000256" key="1">
    <source>
        <dbReference type="ARBA" id="ARBA00022679"/>
    </source>
</evidence>
<dbReference type="SUPFAM" id="SSF53613">
    <property type="entry name" value="Ribokinase-like"/>
    <property type="match status" value="1"/>
</dbReference>
<keyword evidence="2 4" id="KW-0418">Kinase</keyword>
<dbReference type="InterPro" id="IPR036390">
    <property type="entry name" value="WH_DNA-bd_sf"/>
</dbReference>
<evidence type="ECO:0000313" key="4">
    <source>
        <dbReference type="EMBL" id="HJG87241.1"/>
    </source>
</evidence>
<dbReference type="Pfam" id="PF00294">
    <property type="entry name" value="PfkB"/>
    <property type="match status" value="1"/>
</dbReference>
<dbReference type="Pfam" id="PF13412">
    <property type="entry name" value="HTH_24"/>
    <property type="match status" value="1"/>
</dbReference>
<dbReference type="EMBL" id="DYUC01000095">
    <property type="protein sequence ID" value="HJG87241.1"/>
    <property type="molecule type" value="Genomic_DNA"/>
</dbReference>
<dbReference type="PROSITE" id="PS00583">
    <property type="entry name" value="PFKB_KINASES_1"/>
    <property type="match status" value="1"/>
</dbReference>
<dbReference type="PANTHER" id="PTHR10584:SF167">
    <property type="entry name" value="PFKB DOMAIN PROTEIN"/>
    <property type="match status" value="1"/>
</dbReference>
<dbReference type="AlphaFoldDB" id="A0A921MN97"/>
<gene>
    <name evidence="4" type="ORF">K8V01_09515</name>
</gene>
<name>A0A921MN97_9FIRM</name>
<keyword evidence="1" id="KW-0808">Transferase</keyword>
<dbReference type="Gene3D" id="3.40.1190.20">
    <property type="match status" value="1"/>
</dbReference>
<dbReference type="Gene3D" id="1.10.10.10">
    <property type="entry name" value="Winged helix-like DNA-binding domain superfamily/Winged helix DNA-binding domain"/>
    <property type="match status" value="1"/>
</dbReference>
<dbReference type="InterPro" id="IPR002173">
    <property type="entry name" value="Carboh/pur_kinase_PfkB_CS"/>
</dbReference>
<reference evidence="4" key="2">
    <citation type="submission" date="2021-09" db="EMBL/GenBank/DDBJ databases">
        <authorList>
            <person name="Gilroy R."/>
        </authorList>
    </citation>
    <scope>NUCLEOTIDE SEQUENCE</scope>
    <source>
        <strain evidence="4">CHK179-5677</strain>
    </source>
</reference>
<comment type="caution">
    <text evidence="4">The sequence shown here is derived from an EMBL/GenBank/DDBJ whole genome shotgun (WGS) entry which is preliminary data.</text>
</comment>
<dbReference type="CDD" id="cd01941">
    <property type="entry name" value="YeiC_kinase_like"/>
    <property type="match status" value="1"/>
</dbReference>
<protein>
    <submittedName>
        <fullName evidence="4">PfkB family carbohydrate kinase</fullName>
    </submittedName>
</protein>
<proteinExistence type="predicted"/>
<dbReference type="Proteomes" id="UP000760668">
    <property type="component" value="Unassembled WGS sequence"/>
</dbReference>
<evidence type="ECO:0000256" key="2">
    <source>
        <dbReference type="ARBA" id="ARBA00022777"/>
    </source>
</evidence>
<dbReference type="RefSeq" id="WP_295368046.1">
    <property type="nucleotide sequence ID" value="NZ_DYUC01000095.1"/>
</dbReference>
<dbReference type="GO" id="GO:0016301">
    <property type="term" value="F:kinase activity"/>
    <property type="evidence" value="ECO:0007669"/>
    <property type="project" value="UniProtKB-KW"/>
</dbReference>
<evidence type="ECO:0000259" key="3">
    <source>
        <dbReference type="Pfam" id="PF00294"/>
    </source>
</evidence>
<reference evidence="4" key="1">
    <citation type="journal article" date="2021" name="PeerJ">
        <title>Extensive microbial diversity within the chicken gut microbiome revealed by metagenomics and culture.</title>
        <authorList>
            <person name="Gilroy R."/>
            <person name="Ravi A."/>
            <person name="Getino M."/>
            <person name="Pursley I."/>
            <person name="Horton D.L."/>
            <person name="Alikhan N.F."/>
            <person name="Baker D."/>
            <person name="Gharbi K."/>
            <person name="Hall N."/>
            <person name="Watson M."/>
            <person name="Adriaenssens E.M."/>
            <person name="Foster-Nyarko E."/>
            <person name="Jarju S."/>
            <person name="Secka A."/>
            <person name="Antonio M."/>
            <person name="Oren A."/>
            <person name="Chaudhuri R.R."/>
            <person name="La Ragione R."/>
            <person name="Hildebrand F."/>
            <person name="Pallen M.J."/>
        </authorList>
    </citation>
    <scope>NUCLEOTIDE SEQUENCE</scope>
    <source>
        <strain evidence="4">CHK179-5677</strain>
    </source>
</reference>
<accession>A0A921MN97</accession>
<dbReference type="PANTHER" id="PTHR10584">
    <property type="entry name" value="SUGAR KINASE"/>
    <property type="match status" value="1"/>
</dbReference>
<dbReference type="InterPro" id="IPR011611">
    <property type="entry name" value="PfkB_dom"/>
</dbReference>